<protein>
    <recommendedName>
        <fullName evidence="1">N(6)-L-threonylcarbamoyladenine synthase</fullName>
        <ecNumber evidence="1">2.3.1.234</ecNumber>
    </recommendedName>
</protein>
<comment type="catalytic activity">
    <reaction evidence="7">
        <text>L-threonylcarbamoyladenylate + adenosine(37) in tRNA = N(6)-L-threonylcarbamoyladenosine(37) in tRNA + AMP + H(+)</text>
        <dbReference type="Rhea" id="RHEA:37059"/>
        <dbReference type="Rhea" id="RHEA-COMP:10162"/>
        <dbReference type="Rhea" id="RHEA-COMP:10163"/>
        <dbReference type="ChEBI" id="CHEBI:15378"/>
        <dbReference type="ChEBI" id="CHEBI:73682"/>
        <dbReference type="ChEBI" id="CHEBI:74411"/>
        <dbReference type="ChEBI" id="CHEBI:74418"/>
        <dbReference type="ChEBI" id="CHEBI:456215"/>
        <dbReference type="EC" id="2.3.1.234"/>
    </reaction>
</comment>
<dbReference type="SUPFAM" id="SSF53067">
    <property type="entry name" value="Actin-like ATPase domain"/>
    <property type="match status" value="1"/>
</dbReference>
<dbReference type="Proteomes" id="UP000001968">
    <property type="component" value="Chromosome"/>
</dbReference>
<organism evidence="9 10">
    <name type="scientific">Syntrophomonas wolfei subsp. wolfei (strain DSM 2245B / Goettingen)</name>
    <dbReference type="NCBI Taxonomy" id="335541"/>
    <lineage>
        <taxon>Bacteria</taxon>
        <taxon>Bacillati</taxon>
        <taxon>Bacillota</taxon>
        <taxon>Clostridia</taxon>
        <taxon>Eubacteriales</taxon>
        <taxon>Syntrophomonadaceae</taxon>
        <taxon>Syntrophomonas</taxon>
    </lineage>
</organism>
<keyword evidence="10" id="KW-1185">Reference proteome</keyword>
<dbReference type="HOGENOM" id="CLU_023208_3_0_9"/>
<evidence type="ECO:0000256" key="6">
    <source>
        <dbReference type="ARBA" id="ARBA00023315"/>
    </source>
</evidence>
<dbReference type="STRING" id="335541.Swol_0565"/>
<reference evidence="10" key="1">
    <citation type="journal article" date="2010" name="Environ. Microbiol.">
        <title>The genome of Syntrophomonas wolfei: new insights into syntrophic metabolism and biohydrogen production.</title>
        <authorList>
            <person name="Sieber J.R."/>
            <person name="Sims D.R."/>
            <person name="Han C."/>
            <person name="Kim E."/>
            <person name="Lykidis A."/>
            <person name="Lapidus A.L."/>
            <person name="McDonnald E."/>
            <person name="Rohlin L."/>
            <person name="Culley D.E."/>
            <person name="Gunsalus R."/>
            <person name="McInerney M.J."/>
        </authorList>
    </citation>
    <scope>NUCLEOTIDE SEQUENCE [LARGE SCALE GENOMIC DNA]</scope>
    <source>
        <strain evidence="10">DSM 2245B / Goettingen</strain>
    </source>
</reference>
<dbReference type="GO" id="GO:0046872">
    <property type="term" value="F:metal ion binding"/>
    <property type="evidence" value="ECO:0007669"/>
    <property type="project" value="UniProtKB-KW"/>
</dbReference>
<evidence type="ECO:0000256" key="3">
    <source>
        <dbReference type="ARBA" id="ARBA00022694"/>
    </source>
</evidence>
<evidence type="ECO:0000313" key="9">
    <source>
        <dbReference type="EMBL" id="ABI67898.1"/>
    </source>
</evidence>
<evidence type="ECO:0000256" key="2">
    <source>
        <dbReference type="ARBA" id="ARBA00022679"/>
    </source>
</evidence>
<dbReference type="PANTHER" id="PTHR11735:SF6">
    <property type="entry name" value="TRNA N6-ADENOSINE THREONYLCARBAMOYLTRANSFERASE, MITOCHONDRIAL"/>
    <property type="match status" value="1"/>
</dbReference>
<evidence type="ECO:0000256" key="7">
    <source>
        <dbReference type="ARBA" id="ARBA00048117"/>
    </source>
</evidence>
<dbReference type="GO" id="GO:0061711">
    <property type="term" value="F:tRNA N(6)-L-threonylcarbamoyladenine synthase activity"/>
    <property type="evidence" value="ECO:0007669"/>
    <property type="project" value="UniProtKB-EC"/>
</dbReference>
<dbReference type="PRINTS" id="PR00789">
    <property type="entry name" value="OSIALOPTASE"/>
</dbReference>
<dbReference type="EC" id="2.3.1.234" evidence="1"/>
<keyword evidence="3" id="KW-0819">tRNA processing</keyword>
<evidence type="ECO:0000259" key="8">
    <source>
        <dbReference type="Pfam" id="PF00814"/>
    </source>
</evidence>
<accession>Q0AZF6</accession>
<dbReference type="AlphaFoldDB" id="Q0AZF6"/>
<evidence type="ECO:0000256" key="1">
    <source>
        <dbReference type="ARBA" id="ARBA00012156"/>
    </source>
</evidence>
<evidence type="ECO:0000313" key="10">
    <source>
        <dbReference type="Proteomes" id="UP000001968"/>
    </source>
</evidence>
<dbReference type="eggNOG" id="COG0533">
    <property type="taxonomic scope" value="Bacteria"/>
</dbReference>
<evidence type="ECO:0000256" key="5">
    <source>
        <dbReference type="ARBA" id="ARBA00023004"/>
    </source>
</evidence>
<proteinExistence type="predicted"/>
<keyword evidence="6" id="KW-0012">Acyltransferase</keyword>
<dbReference type="InterPro" id="IPR043129">
    <property type="entry name" value="ATPase_NBD"/>
</dbReference>
<dbReference type="GO" id="GO:0008033">
    <property type="term" value="P:tRNA processing"/>
    <property type="evidence" value="ECO:0007669"/>
    <property type="project" value="UniProtKB-KW"/>
</dbReference>
<keyword evidence="5" id="KW-0408">Iron</keyword>
<dbReference type="OrthoDB" id="1675500at2"/>
<dbReference type="InterPro" id="IPR000905">
    <property type="entry name" value="Gcp-like_dom"/>
</dbReference>
<dbReference type="Pfam" id="PF00814">
    <property type="entry name" value="TsaD"/>
    <property type="match status" value="1"/>
</dbReference>
<sequence length="326" mass="34966">MDSFLGIDTSAYTSSLALVDEEQNIIADERMILQVGAGKRGLRQSEAFFQHIKNLPFLFARLSSYFDAPVKAIGASAWPRRVEGSYMPVFSAGFSQAVVLSSFTGIPLYSFSHQEGHIIAGIKGNEALLGRAEFLAVHFSGGTSELLHVRQQQGGLLDISPALAGLDLHAGQLVDRVGVAMGLDFPCGSELEKMARQSSGENLPLMPSSVSDKGFSFSGAETRARKLMAEGISYPDIALASLRCIANTLEKSILQESDKKGIKDVLLVGGVMANSIIKERLQARLEHPAVGLKLFFASPRLSSDNAVGVALAAQFILRKTEGGRSH</sequence>
<keyword evidence="4" id="KW-0479">Metal-binding</keyword>
<name>Q0AZF6_SYNWW</name>
<dbReference type="RefSeq" id="WP_011640003.1">
    <property type="nucleotide sequence ID" value="NC_008346.1"/>
</dbReference>
<evidence type="ECO:0000256" key="4">
    <source>
        <dbReference type="ARBA" id="ARBA00022723"/>
    </source>
</evidence>
<dbReference type="InterPro" id="IPR017861">
    <property type="entry name" value="KAE1/TsaD"/>
</dbReference>
<dbReference type="KEGG" id="swo:Swol_0565"/>
<dbReference type="PANTHER" id="PTHR11735">
    <property type="entry name" value="TRNA N6-ADENOSINE THREONYLCARBAMOYLTRANSFERASE"/>
    <property type="match status" value="1"/>
</dbReference>
<dbReference type="Gene3D" id="3.30.420.40">
    <property type="match status" value="2"/>
</dbReference>
<gene>
    <name evidence="9" type="ordered locus">Swol_0565</name>
</gene>
<dbReference type="EMBL" id="CP000448">
    <property type="protein sequence ID" value="ABI67898.1"/>
    <property type="molecule type" value="Genomic_DNA"/>
</dbReference>
<keyword evidence="2" id="KW-0808">Transferase</keyword>
<feature type="domain" description="Gcp-like" evidence="8">
    <location>
        <begin position="92"/>
        <end position="309"/>
    </location>
</feature>